<comment type="caution">
    <text evidence="3">The sequence shown here is derived from an EMBL/GenBank/DDBJ whole genome shotgun (WGS) entry which is preliminary data.</text>
</comment>
<feature type="compositionally biased region" description="Low complexity" evidence="1">
    <location>
        <begin position="345"/>
        <end position="357"/>
    </location>
</feature>
<dbReference type="InterPro" id="IPR052821">
    <property type="entry name" value="F-box_only_SRC"/>
</dbReference>
<name>A0ABQ9GSK3_9NEOP</name>
<dbReference type="InterPro" id="IPR001810">
    <property type="entry name" value="F-box_dom"/>
</dbReference>
<dbReference type="SUPFAM" id="SSF50965">
    <property type="entry name" value="Galactose oxidase, central domain"/>
    <property type="match status" value="1"/>
</dbReference>
<dbReference type="SUPFAM" id="SSF81383">
    <property type="entry name" value="F-box domain"/>
    <property type="match status" value="1"/>
</dbReference>
<dbReference type="CDD" id="cd22110">
    <property type="entry name" value="F-box_FBXO42"/>
    <property type="match status" value="1"/>
</dbReference>
<dbReference type="Gene3D" id="1.20.1280.50">
    <property type="match status" value="1"/>
</dbReference>
<dbReference type="InterPro" id="IPR015915">
    <property type="entry name" value="Kelch-typ_b-propeller"/>
</dbReference>
<gene>
    <name evidence="3" type="ORF">PR048_022917</name>
</gene>
<proteinExistence type="predicted"/>
<dbReference type="Pfam" id="PF24681">
    <property type="entry name" value="Kelch_KLHDC2_KLHL20_DRC7"/>
    <property type="match status" value="1"/>
</dbReference>
<organism evidence="3 4">
    <name type="scientific">Dryococelus australis</name>
    <dbReference type="NCBI Taxonomy" id="614101"/>
    <lineage>
        <taxon>Eukaryota</taxon>
        <taxon>Metazoa</taxon>
        <taxon>Ecdysozoa</taxon>
        <taxon>Arthropoda</taxon>
        <taxon>Hexapoda</taxon>
        <taxon>Insecta</taxon>
        <taxon>Pterygota</taxon>
        <taxon>Neoptera</taxon>
        <taxon>Polyneoptera</taxon>
        <taxon>Phasmatodea</taxon>
        <taxon>Verophasmatodea</taxon>
        <taxon>Anareolatae</taxon>
        <taxon>Phasmatidae</taxon>
        <taxon>Eurycanthinae</taxon>
        <taxon>Dryococelus</taxon>
    </lineage>
</organism>
<dbReference type="Gene3D" id="2.120.10.80">
    <property type="entry name" value="Kelch-type beta propeller"/>
    <property type="match status" value="2"/>
</dbReference>
<dbReference type="InterPro" id="IPR036047">
    <property type="entry name" value="F-box-like_dom_sf"/>
</dbReference>
<accession>A0ABQ9GSK3</accession>
<dbReference type="EMBL" id="JARBHB010000009">
    <property type="protein sequence ID" value="KAJ8875027.1"/>
    <property type="molecule type" value="Genomic_DNA"/>
</dbReference>
<reference evidence="3 4" key="1">
    <citation type="submission" date="2023-02" db="EMBL/GenBank/DDBJ databases">
        <title>LHISI_Scaffold_Assembly.</title>
        <authorList>
            <person name="Stuart O.P."/>
            <person name="Cleave R."/>
            <person name="Magrath M.J.L."/>
            <person name="Mikheyev A.S."/>
        </authorList>
    </citation>
    <scope>NUCLEOTIDE SEQUENCE [LARGE SCALE GENOMIC DNA]</scope>
    <source>
        <strain evidence="3">Daus_M_001</strain>
        <tissue evidence="3">Leg muscle</tissue>
    </source>
</reference>
<dbReference type="Proteomes" id="UP001159363">
    <property type="component" value="Chromosome 8"/>
</dbReference>
<dbReference type="Pfam" id="PF12937">
    <property type="entry name" value="F-box-like"/>
    <property type="match status" value="1"/>
</dbReference>
<feature type="region of interest" description="Disordered" evidence="1">
    <location>
        <begin position="345"/>
        <end position="368"/>
    </location>
</feature>
<dbReference type="InterPro" id="IPR011043">
    <property type="entry name" value="Gal_Oxase/kelch_b-propeller"/>
</dbReference>
<evidence type="ECO:0000313" key="3">
    <source>
        <dbReference type="EMBL" id="KAJ8875027.1"/>
    </source>
</evidence>
<keyword evidence="4" id="KW-1185">Reference proteome</keyword>
<dbReference type="PROSITE" id="PS50181">
    <property type="entry name" value="FBOX"/>
    <property type="match status" value="1"/>
</dbReference>
<evidence type="ECO:0000259" key="2">
    <source>
        <dbReference type="PROSITE" id="PS50181"/>
    </source>
</evidence>
<dbReference type="PANTHER" id="PTHR46432">
    <property type="entry name" value="F-BOX ONLY PROTEIN 42"/>
    <property type="match status" value="1"/>
</dbReference>
<evidence type="ECO:0000313" key="4">
    <source>
        <dbReference type="Proteomes" id="UP001159363"/>
    </source>
</evidence>
<dbReference type="SUPFAM" id="SSF117281">
    <property type="entry name" value="Kelch motif"/>
    <property type="match status" value="1"/>
</dbReference>
<protein>
    <recommendedName>
        <fullName evidence="2">F-box domain-containing protein</fullName>
    </recommendedName>
</protein>
<evidence type="ECO:0000256" key="1">
    <source>
        <dbReference type="SAM" id="MobiDB-lite"/>
    </source>
</evidence>
<dbReference type="PANTHER" id="PTHR46432:SF1">
    <property type="entry name" value="F-BOX ONLY PROTEIN 42"/>
    <property type="match status" value="1"/>
</dbReference>
<feature type="domain" description="F-box" evidence="2">
    <location>
        <begin position="15"/>
        <end position="62"/>
    </location>
</feature>
<sequence length="496" mass="55593">MISDDINDSEYCFDDCTIESLPDEILENILSYVAPYDDLQCCAAVSKRFHGIVKSKFSLVGIALDDNVGQQVFLLPSPPSFRRCSIFTSVTLIGSRDLAVKSLPNRFALQGKYYRETFFLLPTGVIRHTKRKFQKSISEFNVEWDLVTTPLMTIARRYSHSACLNENCMYVFGGCTPTGSTFNDLWCLNLNTRQWERPLTVGSYPSPKAYTTLVSHDHQLILFGGWTHPSPFPLHQPEPIHRSVHCSLQRLMKGATGTTLVCVWLRSLALHSRESRRQLHFCESSHCCPFESPYPSVLPKPLFPPLLKTAGSPHCLVEAIRSGEEPPLGIANPWFGGQPITNHQSIPDTSTISSTSCPDEDSRNQPSSLQLEQQPHRIFMIPGKPVVKGQPDRRAMTWDLSSIPAELPRSTKCLLKMVNWCTVPVLSHVASWCCVQPWKLFNELHVYDIPSSRWINVATVPSPPALAGHSATMQGRLMVVFGGVLQSKHGGHERVR</sequence>